<name>A0ABU3C192_9GAMM</name>
<dbReference type="InterPro" id="IPR051803">
    <property type="entry name" value="TA_system_RelE-like_toxin"/>
</dbReference>
<dbReference type="Proteomes" id="UP001251857">
    <property type="component" value="Unassembled WGS sequence"/>
</dbReference>
<gene>
    <name evidence="3" type="ORF">RM532_10205</name>
</gene>
<reference evidence="3 4" key="1">
    <citation type="submission" date="2023-09" db="EMBL/GenBank/DDBJ databases">
        <authorList>
            <person name="Rey-Velasco X."/>
        </authorList>
    </citation>
    <scope>NUCLEOTIDE SEQUENCE [LARGE SCALE GENOMIC DNA]</scope>
    <source>
        <strain evidence="3 4">W335</strain>
    </source>
</reference>
<evidence type="ECO:0000256" key="1">
    <source>
        <dbReference type="ARBA" id="ARBA00006226"/>
    </source>
</evidence>
<dbReference type="EMBL" id="JAVRIB010000009">
    <property type="protein sequence ID" value="MDT0635327.1"/>
    <property type="molecule type" value="Genomic_DNA"/>
</dbReference>
<sequence length="97" mass="10657">MARIAYTRAALDDLVRLADFLHDNNPSAAATTVDLIADAVAMLADHPLIGRPLDGGERELMISRGRTGYVALYSLEEEHDTVLILGIRHQREAGYLL</sequence>
<comment type="similarity">
    <text evidence="1">Belongs to the RelE toxin family.</text>
</comment>
<dbReference type="InterPro" id="IPR035093">
    <property type="entry name" value="RelE/ParE_toxin_dom_sf"/>
</dbReference>
<dbReference type="Pfam" id="PF05016">
    <property type="entry name" value="ParE_toxin"/>
    <property type="match status" value="1"/>
</dbReference>
<accession>A0ABU3C192</accession>
<dbReference type="PANTHER" id="PTHR33755:SF7">
    <property type="entry name" value="TOXIN MODULE OF TOXIN-ANTITOXIN SYSTEM RELE_STBE FAMILY"/>
    <property type="match status" value="1"/>
</dbReference>
<organism evidence="3 4">
    <name type="scientific">Spectribacter hydrogenoxidans</name>
    <dbReference type="NCBI Taxonomy" id="3075608"/>
    <lineage>
        <taxon>Bacteria</taxon>
        <taxon>Pseudomonadati</taxon>
        <taxon>Pseudomonadota</taxon>
        <taxon>Gammaproteobacteria</taxon>
        <taxon>Salinisphaerales</taxon>
        <taxon>Salinisphaeraceae</taxon>
        <taxon>Spectribacter</taxon>
    </lineage>
</organism>
<evidence type="ECO:0000256" key="2">
    <source>
        <dbReference type="ARBA" id="ARBA00022649"/>
    </source>
</evidence>
<dbReference type="InterPro" id="IPR007712">
    <property type="entry name" value="RelE/ParE_toxin"/>
</dbReference>
<dbReference type="Gene3D" id="3.30.2310.20">
    <property type="entry name" value="RelE-like"/>
    <property type="match status" value="1"/>
</dbReference>
<dbReference type="NCBIfam" id="TIGR02385">
    <property type="entry name" value="RelE_StbE"/>
    <property type="match status" value="1"/>
</dbReference>
<keyword evidence="2" id="KW-1277">Toxin-antitoxin system</keyword>
<evidence type="ECO:0000313" key="3">
    <source>
        <dbReference type="EMBL" id="MDT0635327.1"/>
    </source>
</evidence>
<protein>
    <submittedName>
        <fullName evidence="3">Type II toxin-antitoxin system RelE/ParE family toxin</fullName>
    </submittedName>
</protein>
<dbReference type="PANTHER" id="PTHR33755">
    <property type="entry name" value="TOXIN PARE1-RELATED"/>
    <property type="match status" value="1"/>
</dbReference>
<proteinExistence type="inferred from homology"/>
<keyword evidence="4" id="KW-1185">Reference proteome</keyword>
<dbReference type="RefSeq" id="WP_311653222.1">
    <property type="nucleotide sequence ID" value="NZ_JAVRIB010000009.1"/>
</dbReference>
<comment type="caution">
    <text evidence="3">The sequence shown here is derived from an EMBL/GenBank/DDBJ whole genome shotgun (WGS) entry which is preliminary data.</text>
</comment>
<evidence type="ECO:0000313" key="4">
    <source>
        <dbReference type="Proteomes" id="UP001251857"/>
    </source>
</evidence>